<dbReference type="Proteomes" id="UP000317257">
    <property type="component" value="Unassembled WGS sequence"/>
</dbReference>
<evidence type="ECO:0000259" key="5">
    <source>
        <dbReference type="PROSITE" id="PS50013"/>
    </source>
</evidence>
<dbReference type="AlphaFoldDB" id="A0A5C6G3D9"/>
<feature type="domain" description="Chromo" evidence="5">
    <location>
        <begin position="56"/>
        <end position="105"/>
    </location>
</feature>
<feature type="compositionally biased region" description="Polar residues" evidence="4">
    <location>
        <begin position="16"/>
        <end position="32"/>
    </location>
</feature>
<dbReference type="GO" id="GO:0006338">
    <property type="term" value="P:chromatin remodeling"/>
    <property type="evidence" value="ECO:0007669"/>
    <property type="project" value="UniProtKB-ARBA"/>
</dbReference>
<dbReference type="InterPro" id="IPR051219">
    <property type="entry name" value="Heterochromatin_chromo-domain"/>
</dbReference>
<name>A0A5C6G3D9_METRR</name>
<dbReference type="InterPro" id="IPR000953">
    <property type="entry name" value="Chromo/chromo_shadow_dom"/>
</dbReference>
<evidence type="ECO:0000256" key="3">
    <source>
        <dbReference type="ARBA" id="ARBA00023242"/>
    </source>
</evidence>
<evidence type="ECO:0000313" key="6">
    <source>
        <dbReference type="EMBL" id="TWU70711.1"/>
    </source>
</evidence>
<dbReference type="InterPro" id="IPR023780">
    <property type="entry name" value="Chromo_domain"/>
</dbReference>
<evidence type="ECO:0000256" key="2">
    <source>
        <dbReference type="ARBA" id="ARBA00011353"/>
    </source>
</evidence>
<keyword evidence="3" id="KW-0539">Nucleus</keyword>
<reference evidence="7" key="1">
    <citation type="submission" date="2018-12" db="EMBL/GenBank/DDBJ databases">
        <title>The complete genome of Metarhizium rileyi, a key fungal pathogen of Lepidoptera.</title>
        <authorList>
            <person name="Binneck E."/>
            <person name="Lastra C.C.L."/>
            <person name="Sosa-Gomez D.R."/>
        </authorList>
    </citation>
    <scope>NUCLEOTIDE SEQUENCE [LARGE SCALE GENOMIC DNA]</scope>
    <source>
        <strain evidence="7">Cep018-CH2</strain>
    </source>
</reference>
<evidence type="ECO:0000256" key="1">
    <source>
        <dbReference type="ARBA" id="ARBA00004123"/>
    </source>
</evidence>
<gene>
    <name evidence="6" type="ORF">ED733_001822</name>
</gene>
<dbReference type="InterPro" id="IPR016197">
    <property type="entry name" value="Chromo-like_dom_sf"/>
</dbReference>
<proteinExistence type="predicted"/>
<sequence>MADTLRLQEIFVKQWHSQSTSEEGTGITQEPTDPNRVVREMPLSPTTSQSILNHLYTVQAIKDHMIAPDGTIQYCVKWEGYGKTTWEPEESLIECVPQFVMRYNKCIARRKKIITTKKRKRLGTTLRIGATEKRQQQVVLTDVTVANRAQRYPLLGSWKSEVHSVEGIEHEEDKLIAHVTWLNGKKTRLVIWRA</sequence>
<comment type="subcellular location">
    <subcellularLocation>
        <location evidence="1">Nucleus</location>
    </subcellularLocation>
</comment>
<comment type="subunit">
    <text evidence="2">Component of the NuA4 histone acetyltransferase complex.</text>
</comment>
<accession>A0A5C6G3D9</accession>
<dbReference type="Pfam" id="PF00385">
    <property type="entry name" value="Chromo"/>
    <property type="match status" value="1"/>
</dbReference>
<dbReference type="SUPFAM" id="SSF54160">
    <property type="entry name" value="Chromo domain-like"/>
    <property type="match status" value="1"/>
</dbReference>
<dbReference type="CDD" id="cd00024">
    <property type="entry name" value="CD_CSD"/>
    <property type="match status" value="1"/>
</dbReference>
<dbReference type="SMART" id="SM00298">
    <property type="entry name" value="CHROMO"/>
    <property type="match status" value="1"/>
</dbReference>
<dbReference type="GO" id="GO:0005634">
    <property type="term" value="C:nucleus"/>
    <property type="evidence" value="ECO:0007669"/>
    <property type="project" value="UniProtKB-SubCell"/>
</dbReference>
<comment type="caution">
    <text evidence="6">The sequence shown here is derived from an EMBL/GenBank/DDBJ whole genome shotgun (WGS) entry which is preliminary data.</text>
</comment>
<feature type="region of interest" description="Disordered" evidence="4">
    <location>
        <begin position="16"/>
        <end position="35"/>
    </location>
</feature>
<protein>
    <recommendedName>
        <fullName evidence="5">Chromo domain-containing protein</fullName>
    </recommendedName>
</protein>
<evidence type="ECO:0000313" key="7">
    <source>
        <dbReference type="Proteomes" id="UP000317257"/>
    </source>
</evidence>
<dbReference type="EMBL" id="SBHS01000065">
    <property type="protein sequence ID" value="TWU70711.1"/>
    <property type="molecule type" value="Genomic_DNA"/>
</dbReference>
<dbReference type="Gene3D" id="2.40.50.40">
    <property type="match status" value="2"/>
</dbReference>
<organism evidence="6 7">
    <name type="scientific">Metarhizium rileyi (strain RCEF 4871)</name>
    <name type="common">Nomuraea rileyi</name>
    <dbReference type="NCBI Taxonomy" id="1649241"/>
    <lineage>
        <taxon>Eukaryota</taxon>
        <taxon>Fungi</taxon>
        <taxon>Dikarya</taxon>
        <taxon>Ascomycota</taxon>
        <taxon>Pezizomycotina</taxon>
        <taxon>Sordariomycetes</taxon>
        <taxon>Hypocreomycetidae</taxon>
        <taxon>Hypocreales</taxon>
        <taxon>Clavicipitaceae</taxon>
        <taxon>Metarhizium</taxon>
    </lineage>
</organism>
<evidence type="ECO:0000256" key="4">
    <source>
        <dbReference type="SAM" id="MobiDB-lite"/>
    </source>
</evidence>
<dbReference type="PANTHER" id="PTHR22812">
    <property type="entry name" value="CHROMOBOX PROTEIN"/>
    <property type="match status" value="1"/>
</dbReference>
<dbReference type="PROSITE" id="PS50013">
    <property type="entry name" value="CHROMO_2"/>
    <property type="match status" value="1"/>
</dbReference>